<evidence type="ECO:0000313" key="2">
    <source>
        <dbReference type="Proteomes" id="UP001283361"/>
    </source>
</evidence>
<organism evidence="1 2">
    <name type="scientific">Elysia crispata</name>
    <name type="common">lettuce slug</name>
    <dbReference type="NCBI Taxonomy" id="231223"/>
    <lineage>
        <taxon>Eukaryota</taxon>
        <taxon>Metazoa</taxon>
        <taxon>Spiralia</taxon>
        <taxon>Lophotrochozoa</taxon>
        <taxon>Mollusca</taxon>
        <taxon>Gastropoda</taxon>
        <taxon>Heterobranchia</taxon>
        <taxon>Euthyneura</taxon>
        <taxon>Panpulmonata</taxon>
        <taxon>Sacoglossa</taxon>
        <taxon>Placobranchoidea</taxon>
        <taxon>Plakobranchidae</taxon>
        <taxon>Elysia</taxon>
    </lineage>
</organism>
<evidence type="ECO:0000313" key="1">
    <source>
        <dbReference type="EMBL" id="KAK3720216.1"/>
    </source>
</evidence>
<accession>A0AAE0XX50</accession>
<sequence>MEVSTCPNNHNTSDHEVLMQPPKTTQMWLFADVNQDYGVPQVHQKTSHDTSFTNHSNDFRIIAQGQVPKFPDRLQVWDKLFLLELGRIHKYTKSSDKYKSVSSADIYDFTRHPGFKKIQTEDATTLFGMDYTPSHQSFTMFPQRQTSDLSGYRGATGIRFDTDKTEWDKSVNNSEMDDWPITHVHTSKVDNDVKTNNDGKTISQLRLAYIQQKSGRSGKMDSQNLEYRQSMQTYTYTKVSTQDMQITDPALETQNSGYCVTRYMIPGVSPNGNVQTATERPPYFMFGVLADFEKKSNGVFPYNYLANLDVTYNQQLNG</sequence>
<gene>
    <name evidence="1" type="ORF">RRG08_007840</name>
</gene>
<comment type="caution">
    <text evidence="1">The sequence shown here is derived from an EMBL/GenBank/DDBJ whole genome shotgun (WGS) entry which is preliminary data.</text>
</comment>
<keyword evidence="2" id="KW-1185">Reference proteome</keyword>
<dbReference type="Proteomes" id="UP001283361">
    <property type="component" value="Unassembled WGS sequence"/>
</dbReference>
<protein>
    <submittedName>
        <fullName evidence="1">Uncharacterized protein</fullName>
    </submittedName>
</protein>
<name>A0AAE0XX50_9GAST</name>
<proteinExistence type="predicted"/>
<reference evidence="1" key="1">
    <citation type="journal article" date="2023" name="G3 (Bethesda)">
        <title>A reference genome for the long-term kleptoplast-retaining sea slug Elysia crispata morphotype clarki.</title>
        <authorList>
            <person name="Eastman K.E."/>
            <person name="Pendleton A.L."/>
            <person name="Shaikh M.A."/>
            <person name="Suttiyut T."/>
            <person name="Ogas R."/>
            <person name="Tomko P."/>
            <person name="Gavelis G."/>
            <person name="Widhalm J.R."/>
            <person name="Wisecaver J.H."/>
        </authorList>
    </citation>
    <scope>NUCLEOTIDE SEQUENCE</scope>
    <source>
        <strain evidence="1">ECLA1</strain>
    </source>
</reference>
<dbReference type="EMBL" id="JAWDGP010007407">
    <property type="protein sequence ID" value="KAK3720216.1"/>
    <property type="molecule type" value="Genomic_DNA"/>
</dbReference>
<dbReference type="AlphaFoldDB" id="A0AAE0XX50"/>